<dbReference type="GO" id="GO:0055085">
    <property type="term" value="P:transmembrane transport"/>
    <property type="evidence" value="ECO:0007669"/>
    <property type="project" value="InterPro"/>
</dbReference>
<feature type="transmembrane region" description="Helical" evidence="8">
    <location>
        <begin position="540"/>
        <end position="562"/>
    </location>
</feature>
<comment type="similarity">
    <text evidence="2">Belongs to the binding-protein-dependent transport system permease family. CysTW subfamily.</text>
</comment>
<dbReference type="AlphaFoldDB" id="A0A2V3TZL2"/>
<feature type="transmembrane region" description="Helical" evidence="8">
    <location>
        <begin position="73"/>
        <end position="97"/>
    </location>
</feature>
<evidence type="ECO:0000256" key="4">
    <source>
        <dbReference type="ARBA" id="ARBA00022475"/>
    </source>
</evidence>
<feature type="transmembrane region" description="Helical" evidence="8">
    <location>
        <begin position="217"/>
        <end position="238"/>
    </location>
</feature>
<evidence type="ECO:0000256" key="2">
    <source>
        <dbReference type="ARBA" id="ARBA00007069"/>
    </source>
</evidence>
<feature type="transmembrane region" description="Helical" evidence="8">
    <location>
        <begin position="375"/>
        <end position="394"/>
    </location>
</feature>
<keyword evidence="7 8" id="KW-0472">Membrane</keyword>
<dbReference type="EMBL" id="QJJK01000010">
    <property type="protein sequence ID" value="PXW55154.1"/>
    <property type="molecule type" value="Genomic_DNA"/>
</dbReference>
<dbReference type="Proteomes" id="UP000248021">
    <property type="component" value="Unassembled WGS sequence"/>
</dbReference>
<name>A0A2V3TZL2_9HYPH</name>
<dbReference type="InterPro" id="IPR035906">
    <property type="entry name" value="MetI-like_sf"/>
</dbReference>
<organism evidence="10 11">
    <name type="scientific">Chelatococcus asaccharovorans</name>
    <dbReference type="NCBI Taxonomy" id="28210"/>
    <lineage>
        <taxon>Bacteria</taxon>
        <taxon>Pseudomonadati</taxon>
        <taxon>Pseudomonadota</taxon>
        <taxon>Alphaproteobacteria</taxon>
        <taxon>Hyphomicrobiales</taxon>
        <taxon>Chelatococcaceae</taxon>
        <taxon>Chelatococcus</taxon>
    </lineage>
</organism>
<keyword evidence="5 8" id="KW-0812">Transmembrane</keyword>
<feature type="transmembrane region" description="Helical" evidence="8">
    <location>
        <begin position="436"/>
        <end position="458"/>
    </location>
</feature>
<keyword evidence="11" id="KW-1185">Reference proteome</keyword>
<sequence length="566" mass="60476">MAAAHIQNGAGYGRMLGRPAAGLPGWLGILPYGLVLLAVFAVPVLFLLRLAFGDAGFSLAHFIRIAEVPIYRSVLLTTLSISGMTTVLAVVMSYPLAYLMATVSPRVRSILVVVVLLPFWTSALVRTTAWIILLQGNGVLNRILMGTGLTSEPITFVYNLSGVLIGMTHVLMPFVVLPLYAAFRGLDLATVQAAEGLGAGPWTVFRRIVLPLTAPGAMAGAMIVFMNAIGYYITPALMGGPAQTMIAQMIADNITRELNWGFAAALSTVLLAATLLIFVIFQRIFGLERLMAGGGGTRGGEAFRLTSRGRTSGGILTAACGLLVALFLIAPILIVFPMSLGSSPFLSFPPTDYSLRWYANFFATSKWLDAFLRSLQVAGLSVTASVVLGTLAAIGLSRTGRRWRPLLETVFVLPMIVPVIILAVGLYYLFAPLGLVGTIWGLAIGHTVLATPFVFITVRAALKAFDTNLELAARGLGAGWVTMFRRVMLPAILPGILAGAIFAFITSFDDVVLALFLTNIRTRTLPKLMYEGVAHEIDPTIIAAAGLIILVTIAVLAINLLLSRRR</sequence>
<feature type="domain" description="ABC transmembrane type-1" evidence="9">
    <location>
        <begin position="75"/>
        <end position="281"/>
    </location>
</feature>
<dbReference type="PANTHER" id="PTHR42929">
    <property type="entry name" value="INNER MEMBRANE ABC TRANSPORTER PERMEASE PROTEIN YDCU-RELATED-RELATED"/>
    <property type="match status" value="1"/>
</dbReference>
<keyword evidence="3 8" id="KW-0813">Transport</keyword>
<feature type="transmembrane region" description="Helical" evidence="8">
    <location>
        <begin position="492"/>
        <end position="520"/>
    </location>
</feature>
<dbReference type="PANTHER" id="PTHR42929:SF5">
    <property type="entry name" value="ABC TRANSPORTER PERMEASE PROTEIN"/>
    <property type="match status" value="1"/>
</dbReference>
<evidence type="ECO:0000256" key="5">
    <source>
        <dbReference type="ARBA" id="ARBA00022692"/>
    </source>
</evidence>
<feature type="transmembrane region" description="Helical" evidence="8">
    <location>
        <begin position="258"/>
        <end position="281"/>
    </location>
</feature>
<comment type="subcellular location">
    <subcellularLocation>
        <location evidence="1 8">Cell membrane</location>
        <topology evidence="1 8">Multi-pass membrane protein</topology>
    </subcellularLocation>
</comment>
<gene>
    <name evidence="10" type="ORF">C7450_11093</name>
</gene>
<protein>
    <submittedName>
        <fullName evidence="10">Putative spermidine/putrescine transport system permease protein</fullName>
    </submittedName>
</protein>
<comment type="caution">
    <text evidence="10">The sequence shown here is derived from an EMBL/GenBank/DDBJ whole genome shotgun (WGS) entry which is preliminary data.</text>
</comment>
<dbReference type="PROSITE" id="PS50928">
    <property type="entry name" value="ABC_TM1"/>
    <property type="match status" value="2"/>
</dbReference>
<reference evidence="10 11" key="1">
    <citation type="submission" date="2018-05" db="EMBL/GenBank/DDBJ databases">
        <title>Genomic Encyclopedia of Type Strains, Phase IV (KMG-IV): sequencing the most valuable type-strain genomes for metagenomic binning, comparative biology and taxonomic classification.</title>
        <authorList>
            <person name="Goeker M."/>
        </authorList>
    </citation>
    <scope>NUCLEOTIDE SEQUENCE [LARGE SCALE GENOMIC DNA]</scope>
    <source>
        <strain evidence="10 11">DSM 6462</strain>
    </source>
</reference>
<accession>A0A2V3TZL2</accession>
<evidence type="ECO:0000256" key="7">
    <source>
        <dbReference type="ARBA" id="ARBA00023136"/>
    </source>
</evidence>
<feature type="transmembrane region" description="Helical" evidence="8">
    <location>
        <begin position="29"/>
        <end position="52"/>
    </location>
</feature>
<feature type="transmembrane region" description="Helical" evidence="8">
    <location>
        <begin position="406"/>
        <end position="430"/>
    </location>
</feature>
<feature type="domain" description="ABC transmembrane type-1" evidence="9">
    <location>
        <begin position="371"/>
        <end position="562"/>
    </location>
</feature>
<feature type="transmembrane region" description="Helical" evidence="8">
    <location>
        <begin position="314"/>
        <end position="336"/>
    </location>
</feature>
<evidence type="ECO:0000256" key="3">
    <source>
        <dbReference type="ARBA" id="ARBA00022448"/>
    </source>
</evidence>
<feature type="transmembrane region" description="Helical" evidence="8">
    <location>
        <begin position="155"/>
        <end position="182"/>
    </location>
</feature>
<dbReference type="Gene3D" id="1.10.3720.10">
    <property type="entry name" value="MetI-like"/>
    <property type="match status" value="2"/>
</dbReference>
<dbReference type="OrthoDB" id="9807047at2"/>
<evidence type="ECO:0000313" key="11">
    <source>
        <dbReference type="Proteomes" id="UP000248021"/>
    </source>
</evidence>
<evidence type="ECO:0000256" key="6">
    <source>
        <dbReference type="ARBA" id="ARBA00022989"/>
    </source>
</evidence>
<proteinExistence type="inferred from homology"/>
<dbReference type="GO" id="GO:0005886">
    <property type="term" value="C:plasma membrane"/>
    <property type="evidence" value="ECO:0007669"/>
    <property type="project" value="UniProtKB-SubCell"/>
</dbReference>
<evidence type="ECO:0000256" key="1">
    <source>
        <dbReference type="ARBA" id="ARBA00004651"/>
    </source>
</evidence>
<evidence type="ECO:0000313" key="10">
    <source>
        <dbReference type="EMBL" id="PXW55154.1"/>
    </source>
</evidence>
<feature type="transmembrane region" description="Helical" evidence="8">
    <location>
        <begin position="109"/>
        <end position="134"/>
    </location>
</feature>
<keyword evidence="6 8" id="KW-1133">Transmembrane helix</keyword>
<keyword evidence="4" id="KW-1003">Cell membrane</keyword>
<dbReference type="CDD" id="cd06261">
    <property type="entry name" value="TM_PBP2"/>
    <property type="match status" value="2"/>
</dbReference>
<dbReference type="Pfam" id="PF00528">
    <property type="entry name" value="BPD_transp_1"/>
    <property type="match status" value="2"/>
</dbReference>
<evidence type="ECO:0000259" key="9">
    <source>
        <dbReference type="PROSITE" id="PS50928"/>
    </source>
</evidence>
<evidence type="ECO:0000256" key="8">
    <source>
        <dbReference type="RuleBase" id="RU363032"/>
    </source>
</evidence>
<dbReference type="InterPro" id="IPR000515">
    <property type="entry name" value="MetI-like"/>
</dbReference>
<dbReference type="SUPFAM" id="SSF161098">
    <property type="entry name" value="MetI-like"/>
    <property type="match status" value="2"/>
</dbReference>